<dbReference type="Gene3D" id="3.10.450.50">
    <property type="match status" value="1"/>
</dbReference>
<evidence type="ECO:0000259" key="1">
    <source>
        <dbReference type="Pfam" id="PF13577"/>
    </source>
</evidence>
<proteinExistence type="predicted"/>
<reference evidence="2 3" key="1">
    <citation type="submission" date="2016-01" db="EMBL/GenBank/DDBJ databases">
        <title>The new phylogeny of the genus Mycobacterium.</title>
        <authorList>
            <person name="Tarcisio F."/>
            <person name="Conor M."/>
            <person name="Antonella G."/>
            <person name="Elisabetta G."/>
            <person name="Giulia F.S."/>
            <person name="Sara T."/>
            <person name="Anna F."/>
            <person name="Clotilde B."/>
            <person name="Roberto B."/>
            <person name="Veronica D.S."/>
            <person name="Fabio R."/>
            <person name="Monica P."/>
            <person name="Olivier J."/>
            <person name="Enrico T."/>
            <person name="Nicola S."/>
        </authorList>
    </citation>
    <scope>NUCLEOTIDE SEQUENCE [LARGE SCALE GENOMIC DNA]</scope>
    <source>
        <strain evidence="2 3">DSM 44616</strain>
    </source>
</reference>
<dbReference type="Proteomes" id="UP000193387">
    <property type="component" value="Unassembled WGS sequence"/>
</dbReference>
<dbReference type="InterPro" id="IPR032710">
    <property type="entry name" value="NTF2-like_dom_sf"/>
</dbReference>
<evidence type="ECO:0000313" key="3">
    <source>
        <dbReference type="Proteomes" id="UP000193387"/>
    </source>
</evidence>
<organism evidence="2 3">
    <name type="scientific">Mycobacterium saskatchewanense</name>
    <dbReference type="NCBI Taxonomy" id="220927"/>
    <lineage>
        <taxon>Bacteria</taxon>
        <taxon>Bacillati</taxon>
        <taxon>Actinomycetota</taxon>
        <taxon>Actinomycetes</taxon>
        <taxon>Mycobacteriales</taxon>
        <taxon>Mycobacteriaceae</taxon>
        <taxon>Mycobacterium</taxon>
        <taxon>Mycobacterium simiae complex</taxon>
    </lineage>
</organism>
<name>A0AAJ3NRQ1_9MYCO</name>
<evidence type="ECO:0000313" key="2">
    <source>
        <dbReference type="EMBL" id="ORW72656.1"/>
    </source>
</evidence>
<dbReference type="SUPFAM" id="SSF54427">
    <property type="entry name" value="NTF2-like"/>
    <property type="match status" value="1"/>
</dbReference>
<dbReference type="InterPro" id="IPR037401">
    <property type="entry name" value="SnoaL-like"/>
</dbReference>
<keyword evidence="3" id="KW-1185">Reference proteome</keyword>
<dbReference type="EMBL" id="LQPR01000022">
    <property type="protein sequence ID" value="ORW72656.1"/>
    <property type="molecule type" value="Genomic_DNA"/>
</dbReference>
<dbReference type="AlphaFoldDB" id="A0AAJ3NRQ1"/>
<accession>A0AAJ3NRQ1</accession>
<dbReference type="Pfam" id="PF13577">
    <property type="entry name" value="SnoaL_4"/>
    <property type="match status" value="1"/>
</dbReference>
<comment type="caution">
    <text evidence="2">The sequence shown here is derived from an EMBL/GenBank/DDBJ whole genome shotgun (WGS) entry which is preliminary data.</text>
</comment>
<feature type="domain" description="SnoaL-like" evidence="1">
    <location>
        <begin position="22"/>
        <end position="146"/>
    </location>
</feature>
<gene>
    <name evidence="2" type="ORF">AWC23_09400</name>
</gene>
<protein>
    <submittedName>
        <fullName evidence="2">DUF4440 domain-containing protein</fullName>
    </submittedName>
</protein>
<sequence length="181" mass="20240">MPALHPRSRESSGRTVMEDAVALADIEAIKRLKARYCRYLDTKEWVRWRSIFADDFRGDTTDGGGRVVVGADAFVAFVRSNIGKPSQPTAHQVHAPEIELTSPTAARGVWALQDVVRLAPGIDLVGYGHYHETYEKADGQWRIKTLKLTRLREDLVTPVIALRIPERLKQAAARVAGRRAQ</sequence>